<dbReference type="InterPro" id="IPR055259">
    <property type="entry name" value="YkvP/CgeB_Glyco_trans-like"/>
</dbReference>
<dbReference type="RefSeq" id="WP_108916101.1">
    <property type="nucleotide sequence ID" value="NZ_BGJY01000002.1"/>
</dbReference>
<dbReference type="EMBL" id="PUIV01000004">
    <property type="protein sequence ID" value="PWB95077.1"/>
    <property type="molecule type" value="Genomic_DNA"/>
</dbReference>
<reference evidence="2 3" key="1">
    <citation type="journal article" date="2018" name="Appl. Microbiol. Biotechnol.">
        <title>Co-cultivation of the strictly anaerobic methanogen Methanosarcina barkeri with aerobic methanotrophs in an oxygen-limited membrane bioreactor.</title>
        <authorList>
            <person name="In 't Zandt M.H."/>
            <person name="van den Bosch T.J.M."/>
            <person name="Rijkers R."/>
            <person name="van Kessel M.A.H.J."/>
            <person name="Jetten M.S.M."/>
            <person name="Welte C.U."/>
        </authorList>
    </citation>
    <scope>NUCLEOTIDE SEQUENCE [LARGE SCALE GENOMIC DNA]</scope>
    <source>
        <strain evidence="2 3">DSM 17706</strain>
    </source>
</reference>
<dbReference type="Pfam" id="PF13524">
    <property type="entry name" value="Glyco_trans_1_2"/>
    <property type="match status" value="1"/>
</dbReference>
<dbReference type="Proteomes" id="UP000245137">
    <property type="component" value="Unassembled WGS sequence"/>
</dbReference>
<organism evidence="2 3">
    <name type="scientific">Methylosinus sporium</name>
    <dbReference type="NCBI Taxonomy" id="428"/>
    <lineage>
        <taxon>Bacteria</taxon>
        <taxon>Pseudomonadati</taxon>
        <taxon>Pseudomonadota</taxon>
        <taxon>Alphaproteobacteria</taxon>
        <taxon>Hyphomicrobiales</taxon>
        <taxon>Methylocystaceae</taxon>
        <taxon>Methylosinus</taxon>
    </lineage>
</organism>
<dbReference type="AlphaFoldDB" id="A0A2U1STX4"/>
<evidence type="ECO:0000313" key="3">
    <source>
        <dbReference type="Proteomes" id="UP000245137"/>
    </source>
</evidence>
<feature type="domain" description="Spore protein YkvP/CgeB glycosyl transferase-like" evidence="1">
    <location>
        <begin position="193"/>
        <end position="336"/>
    </location>
</feature>
<name>A0A2U1STX4_METSR</name>
<dbReference type="SUPFAM" id="SSF53756">
    <property type="entry name" value="UDP-Glycosyltransferase/glycogen phosphorylase"/>
    <property type="match status" value="1"/>
</dbReference>
<dbReference type="OrthoDB" id="110463at2"/>
<gene>
    <name evidence="2" type="ORF">C5689_04620</name>
</gene>
<keyword evidence="3" id="KW-1185">Reference proteome</keyword>
<protein>
    <recommendedName>
        <fullName evidence="1">Spore protein YkvP/CgeB glycosyl transferase-like domain-containing protein</fullName>
    </recommendedName>
</protein>
<evidence type="ECO:0000259" key="1">
    <source>
        <dbReference type="Pfam" id="PF13524"/>
    </source>
</evidence>
<comment type="caution">
    <text evidence="2">The sequence shown here is derived from an EMBL/GenBank/DDBJ whole genome shotgun (WGS) entry which is preliminary data.</text>
</comment>
<sequence length="358" mass="40151">MKLLYLGELMLGATSLQRAEAFGRIPGVELIGLATGTGVVGRRISLYNRLRWKLRWPIDDLRLNESLVAAASRERPEVVVVDNSKVIRRDTLATLRRLGVRCLAYYTPDDVMGRHNLSWTLKASLPDWDVFFTTKTFNVAELAAAGVRNVVLMGKAFDADIHRPVSPQEAGPDYERFDLVFAGAFEKERCDSINALAEAGFSVVVYGDAHARWSSGRLHSRATLREPRFAHLYTRALHHGKIALCFLRKLNRDRITQRTMEIAAMGRPMLAEKTDEHDVHFVDGSEYQGFSSNSELIAKAREMLDDDERRAAIGRHALARCRSSGYSSDERALQMIEAIRSNLRSSANAPTVHSLVQV</sequence>
<proteinExistence type="predicted"/>
<accession>A0A2U1STX4</accession>
<evidence type="ECO:0000313" key="2">
    <source>
        <dbReference type="EMBL" id="PWB95077.1"/>
    </source>
</evidence>